<dbReference type="SUPFAM" id="SSF54001">
    <property type="entry name" value="Cysteine proteinases"/>
    <property type="match status" value="1"/>
</dbReference>
<dbReference type="AlphaFoldDB" id="A0A0J8GUL9"/>
<reference evidence="3 4" key="1">
    <citation type="submission" date="2015-04" db="EMBL/GenBank/DDBJ databases">
        <title>Draft Genome Sequence of the Novel Agar-Digesting Marine Bacterium Q1.</title>
        <authorList>
            <person name="Li Y."/>
            <person name="Li D."/>
            <person name="Chen G."/>
            <person name="Du Z."/>
        </authorList>
    </citation>
    <scope>NUCLEOTIDE SEQUENCE [LARGE SCALE GENOMIC DNA]</scope>
    <source>
        <strain evidence="3 4">Q1</strain>
    </source>
</reference>
<dbReference type="EMBL" id="LAZL01000026">
    <property type="protein sequence ID" value="KMT64378.1"/>
    <property type="molecule type" value="Genomic_DNA"/>
</dbReference>
<dbReference type="Pfam" id="PF12969">
    <property type="entry name" value="DUF3857"/>
    <property type="match status" value="1"/>
</dbReference>
<dbReference type="Gene3D" id="1.25.40.10">
    <property type="entry name" value="Tetratricopeptide repeat domain"/>
    <property type="match status" value="1"/>
</dbReference>
<dbReference type="Proteomes" id="UP000037600">
    <property type="component" value="Unassembled WGS sequence"/>
</dbReference>
<feature type="domain" description="Transglutaminase-like" evidence="1">
    <location>
        <begin position="256"/>
        <end position="323"/>
    </location>
</feature>
<evidence type="ECO:0008006" key="5">
    <source>
        <dbReference type="Google" id="ProtNLM"/>
    </source>
</evidence>
<dbReference type="InterPro" id="IPR038765">
    <property type="entry name" value="Papain-like_cys_pep_sf"/>
</dbReference>
<dbReference type="PATRIC" id="fig|1513271.3.peg.3034"/>
<dbReference type="InterPro" id="IPR011990">
    <property type="entry name" value="TPR-like_helical_dom_sf"/>
</dbReference>
<protein>
    <recommendedName>
        <fullName evidence="5">DUF3857 domain-containing protein</fullName>
    </recommendedName>
</protein>
<feature type="domain" description="DUF3857" evidence="2">
    <location>
        <begin position="21"/>
        <end position="198"/>
    </location>
</feature>
<name>A0A0J8GUL9_9ALTE</name>
<dbReference type="InterPro" id="IPR024618">
    <property type="entry name" value="DUF3857"/>
</dbReference>
<dbReference type="InterPro" id="IPR002931">
    <property type="entry name" value="Transglutaminase-like"/>
</dbReference>
<organism evidence="3 4">
    <name type="scientific">Catenovulum maritimum</name>
    <dbReference type="NCBI Taxonomy" id="1513271"/>
    <lineage>
        <taxon>Bacteria</taxon>
        <taxon>Pseudomonadati</taxon>
        <taxon>Pseudomonadota</taxon>
        <taxon>Gammaproteobacteria</taxon>
        <taxon>Alteromonadales</taxon>
        <taxon>Alteromonadaceae</taxon>
        <taxon>Catenovulum</taxon>
    </lineage>
</organism>
<evidence type="ECO:0000259" key="2">
    <source>
        <dbReference type="Pfam" id="PF12969"/>
    </source>
</evidence>
<evidence type="ECO:0000313" key="3">
    <source>
        <dbReference type="EMBL" id="KMT64378.1"/>
    </source>
</evidence>
<evidence type="ECO:0000313" key="4">
    <source>
        <dbReference type="Proteomes" id="UP000037600"/>
    </source>
</evidence>
<comment type="caution">
    <text evidence="3">The sequence shown here is derived from an EMBL/GenBank/DDBJ whole genome shotgun (WGS) entry which is preliminary data.</text>
</comment>
<gene>
    <name evidence="3" type="ORF">XM47_14745</name>
</gene>
<dbReference type="Gene3D" id="3.10.620.30">
    <property type="match status" value="1"/>
</dbReference>
<dbReference type="SUPFAM" id="SSF48452">
    <property type="entry name" value="TPR-like"/>
    <property type="match status" value="1"/>
</dbReference>
<evidence type="ECO:0000259" key="1">
    <source>
        <dbReference type="Pfam" id="PF01841"/>
    </source>
</evidence>
<dbReference type="Gene3D" id="2.60.40.3140">
    <property type="match status" value="1"/>
</dbReference>
<sequence>MIKRSDTAETLYSISKTQLRPDGHWQRISYYSIRINDLAAARDYGRILIPFNHYYSEMKLDFANTLSLQGKLNSLAQDAVQTRVTGGGQDFYSDSSEIVFSLPDVSVGTILEFQFTHTSKNLAFAQLYSERSTPYWYQSTVGNDNWRADYVHFYQFELTHDEAQKIYIKAYNSHPEKAKVKLLAGKSVNLWQMEQVPQLKLERNMPQAREIRAQLSLSTLTDWRVLNDWSWQKIAHQLETTQEIKQIIERFNLAENASDIEKIKAVYQYIQQNVRYVFAHLGRGGYDAHHPSEVISASYGDCKDQTVLAVTLLKALGVDASPALVETSRNGDSETDLVRLIFDHMLVYIPASQTRSEIWLDTTGDRALFPGISNRMPGQNALIVTPDGGKLTKVSANSFVENKVLMQVDYYLNQTNIKAEITISLQGFFEQYMRSWWKHSTEKEAELDKMLKGMFNQAIELEIKSQLKHSEDLYIPVEISADIDFVTEQEKTVGANVMQVINMFANFANLPPVDNRQHRYIEKYPYQLDMKVKFHGREGDLPAVYQSGLNFENDFFSLMQSGKASENSYSIDILFQQHRVDLSPEQYSQYHKAVEHLTKLDTWLVSMQQHPEQTLTADLAAQSNQYGENSLQAYLAKVKLLLQQGEFEAAIIPAKKATEIDTNNGEAWYLLATAQGFAVQMEASMASFAKAAELGYIP</sequence>
<dbReference type="STRING" id="1513271.XM47_14745"/>
<dbReference type="Pfam" id="PF01841">
    <property type="entry name" value="Transglut_core"/>
    <property type="match status" value="1"/>
</dbReference>
<proteinExistence type="predicted"/>
<accession>A0A0J8GUL9</accession>
<keyword evidence="4" id="KW-1185">Reference proteome</keyword>